<dbReference type="GO" id="GO:0001006">
    <property type="term" value="F:RNA polymerase III type 3 promoter sequence-specific DNA binding"/>
    <property type="evidence" value="ECO:0007669"/>
    <property type="project" value="TreeGrafter"/>
</dbReference>
<dbReference type="OMA" id="ASNWVKI"/>
<feature type="compositionally biased region" description="Polar residues" evidence="7">
    <location>
        <begin position="562"/>
        <end position="575"/>
    </location>
</feature>
<evidence type="ECO:0000256" key="2">
    <source>
        <dbReference type="ARBA" id="ARBA00022737"/>
    </source>
</evidence>
<feature type="domain" description="HTH myb-type" evidence="9">
    <location>
        <begin position="139"/>
        <end position="189"/>
    </location>
</feature>
<feature type="region of interest" description="Disordered" evidence="7">
    <location>
        <begin position="291"/>
        <end position="312"/>
    </location>
</feature>
<feature type="compositionally biased region" description="Low complexity" evidence="7">
    <location>
        <begin position="1"/>
        <end position="16"/>
    </location>
</feature>
<feature type="domain" description="Myb-like" evidence="8">
    <location>
        <begin position="135"/>
        <end position="182"/>
    </location>
</feature>
<sequence>MNYPSDQPPYYSYDQYHQGYQQQRPYQTPGSQPNGHLSNMRPQGGPTGIYPHNESVDNHTTGSQGQQKSSNGTNTISIYNTSAGNSRRGFWSPEEDRKLMELISIFGASNWVKISNSLSTRTPKQCRERYHQNLNPSLNRKPISAEEGELIEQLVAKHGKKWAEIARHLNGRSDNAVKNWWNGGANRKRRATVHMKVSPEQSFSTAAGHSQDSIQDQRNVQRLPQPLPQPHPPQQISFKTSMFGDQEVANTPPLSSTSSANSTSPYRTSNQRSASLDVDNVAQLMHHHNMHANSSQSANTTASNSNSNQNIVLPPLNNVNGSLPSLILPSKKRLLDEHNPISRRHSYANTMYSVQNQNAYANNITNSNPNLSNLVNASHQPNSLNTSGQNSPYHGSPLMLSNQASRNNSISIPNFEFSTLNTSNATSLSDSRRSSYNPDFFPNPLKENAQTSHKRNISQNSFNSPLTPSYRYSVSSGGSTYNTTTNTSSSSNPNANTNINTSNTTNNSAIDADQPNASPEYVKDDKSAATGSEEKRQAGQDKNHFGSDKIDEDQDIKENTEATENTKISVSSLLD</sequence>
<dbReference type="Pfam" id="PF13921">
    <property type="entry name" value="Myb_DNA-bind_6"/>
    <property type="match status" value="1"/>
</dbReference>
<keyword evidence="3" id="KW-0805">Transcription regulation</keyword>
<feature type="compositionally biased region" description="Polar residues" evidence="7">
    <location>
        <begin position="457"/>
        <end position="472"/>
    </location>
</feature>
<feature type="region of interest" description="Disordered" evidence="7">
    <location>
        <begin position="246"/>
        <end position="272"/>
    </location>
</feature>
<evidence type="ECO:0000256" key="6">
    <source>
        <dbReference type="ARBA" id="ARBA00023242"/>
    </source>
</evidence>
<dbReference type="GO" id="GO:0005634">
    <property type="term" value="C:nucleus"/>
    <property type="evidence" value="ECO:0007669"/>
    <property type="project" value="UniProtKB-SubCell"/>
</dbReference>
<feature type="compositionally biased region" description="Low complexity" evidence="7">
    <location>
        <begin position="292"/>
        <end position="310"/>
    </location>
</feature>
<evidence type="ECO:0000259" key="9">
    <source>
        <dbReference type="PROSITE" id="PS51294"/>
    </source>
</evidence>
<dbReference type="GO" id="GO:0042796">
    <property type="term" value="P:snRNA transcription by RNA polymerase III"/>
    <property type="evidence" value="ECO:0007669"/>
    <property type="project" value="TreeGrafter"/>
</dbReference>
<feature type="compositionally biased region" description="Low complexity" evidence="7">
    <location>
        <begin position="249"/>
        <end position="265"/>
    </location>
</feature>
<proteinExistence type="predicted"/>
<dbReference type="Proteomes" id="UP000000599">
    <property type="component" value="Chromosome C"/>
</dbReference>
<feature type="compositionally biased region" description="Polar residues" evidence="7">
    <location>
        <begin position="375"/>
        <end position="401"/>
    </location>
</feature>
<dbReference type="PROSITE" id="PS51294">
    <property type="entry name" value="HTH_MYB"/>
    <property type="match status" value="2"/>
</dbReference>
<dbReference type="STRING" id="284592.Q6BTW6"/>
<protein>
    <submittedName>
        <fullName evidence="10">DEHA2C15378p</fullName>
    </submittedName>
</protein>
<dbReference type="VEuPathDB" id="FungiDB:DEHA2C15378g"/>
<evidence type="ECO:0000256" key="7">
    <source>
        <dbReference type="SAM" id="MobiDB-lite"/>
    </source>
</evidence>
<keyword evidence="6" id="KW-0539">Nucleus</keyword>
<dbReference type="GO" id="GO:1901002">
    <property type="term" value="P:positive regulation of response to salt stress"/>
    <property type="evidence" value="ECO:0007669"/>
    <property type="project" value="UniProtKB-ARBA"/>
</dbReference>
<feature type="region of interest" description="Disordered" evidence="7">
    <location>
        <begin position="362"/>
        <end position="401"/>
    </location>
</feature>
<dbReference type="InterPro" id="IPR009057">
    <property type="entry name" value="Homeodomain-like_sf"/>
</dbReference>
<dbReference type="KEGG" id="dha:DEHA2C15378g"/>
<dbReference type="GO" id="GO:0000978">
    <property type="term" value="F:RNA polymerase II cis-regulatory region sequence-specific DNA binding"/>
    <property type="evidence" value="ECO:0007669"/>
    <property type="project" value="TreeGrafter"/>
</dbReference>
<evidence type="ECO:0000256" key="1">
    <source>
        <dbReference type="ARBA" id="ARBA00004123"/>
    </source>
</evidence>
<dbReference type="EMBL" id="CR382135">
    <property type="protein sequence ID" value="CAG86435.2"/>
    <property type="molecule type" value="Genomic_DNA"/>
</dbReference>
<dbReference type="PANTHER" id="PTHR46621:SF1">
    <property type="entry name" value="SNRNA-ACTIVATING PROTEIN COMPLEX SUBUNIT 4"/>
    <property type="match status" value="1"/>
</dbReference>
<dbReference type="CDD" id="cd00167">
    <property type="entry name" value="SANT"/>
    <property type="match status" value="2"/>
</dbReference>
<dbReference type="GO" id="GO:2000037">
    <property type="term" value="P:regulation of stomatal complex patterning"/>
    <property type="evidence" value="ECO:0007669"/>
    <property type="project" value="UniProtKB-ARBA"/>
</dbReference>
<dbReference type="FunFam" id="1.10.10.60:FF:000355">
    <property type="entry name" value="Transcription factor MYB124"/>
    <property type="match status" value="1"/>
</dbReference>
<dbReference type="GO" id="GO:0019185">
    <property type="term" value="C:snRNA-activating protein complex"/>
    <property type="evidence" value="ECO:0007669"/>
    <property type="project" value="TreeGrafter"/>
</dbReference>
<dbReference type="GO" id="GO:1902806">
    <property type="term" value="P:regulation of cell cycle G1/S phase transition"/>
    <property type="evidence" value="ECO:0007669"/>
    <property type="project" value="UniProtKB-ARBA"/>
</dbReference>
<gene>
    <name evidence="10" type="ordered locus">DEHA2C15378g</name>
</gene>
<feature type="compositionally biased region" description="Low complexity" evidence="7">
    <location>
        <begin position="362"/>
        <end position="374"/>
    </location>
</feature>
<dbReference type="GO" id="GO:0050891">
    <property type="term" value="P:multicellular organismal-level water homeostasis"/>
    <property type="evidence" value="ECO:0007669"/>
    <property type="project" value="UniProtKB-ARBA"/>
</dbReference>
<feature type="domain" description="Myb-like" evidence="8">
    <location>
        <begin position="83"/>
        <end position="134"/>
    </location>
</feature>
<dbReference type="GO" id="GO:0042795">
    <property type="term" value="P:snRNA transcription by RNA polymerase II"/>
    <property type="evidence" value="ECO:0007669"/>
    <property type="project" value="TreeGrafter"/>
</dbReference>
<dbReference type="InterPro" id="IPR001005">
    <property type="entry name" value="SANT/Myb"/>
</dbReference>
<feature type="compositionally biased region" description="Low complexity" evidence="7">
    <location>
        <begin position="473"/>
        <end position="508"/>
    </location>
</feature>
<feature type="compositionally biased region" description="Polar residues" evidence="7">
    <location>
        <begin position="18"/>
        <end position="41"/>
    </location>
</feature>
<feature type="domain" description="HTH myb-type" evidence="9">
    <location>
        <begin position="87"/>
        <end position="138"/>
    </location>
</feature>
<dbReference type="RefSeq" id="XP_458353.2">
    <property type="nucleotide sequence ID" value="XM_458353.1"/>
</dbReference>
<dbReference type="SMART" id="SM00717">
    <property type="entry name" value="SANT"/>
    <property type="match status" value="2"/>
</dbReference>
<dbReference type="InterPro" id="IPR017930">
    <property type="entry name" value="Myb_dom"/>
</dbReference>
<dbReference type="GO" id="GO:1902584">
    <property type="term" value="P:positive regulation of response to water deprivation"/>
    <property type="evidence" value="ECO:0007669"/>
    <property type="project" value="UniProtKB-ARBA"/>
</dbReference>
<evidence type="ECO:0000313" key="10">
    <source>
        <dbReference type="EMBL" id="CAG86435.2"/>
    </source>
</evidence>
<feature type="compositionally biased region" description="Polar residues" evidence="7">
    <location>
        <begin position="58"/>
        <end position="85"/>
    </location>
</feature>
<feature type="region of interest" description="Disordered" evidence="7">
    <location>
        <begin position="422"/>
        <end position="575"/>
    </location>
</feature>
<dbReference type="PROSITE" id="PS50090">
    <property type="entry name" value="MYB_LIKE"/>
    <property type="match status" value="2"/>
</dbReference>
<keyword evidence="5" id="KW-0804">Transcription</keyword>
<feature type="region of interest" description="Disordered" evidence="7">
    <location>
        <begin position="1"/>
        <end position="90"/>
    </location>
</feature>
<dbReference type="SUPFAM" id="SSF46689">
    <property type="entry name" value="Homeodomain-like"/>
    <property type="match status" value="1"/>
</dbReference>
<accession>Q6BTW6</accession>
<keyword evidence="4" id="KW-0238">DNA-binding</keyword>
<reference evidence="10 11" key="1">
    <citation type="journal article" date="2004" name="Nature">
        <title>Genome evolution in yeasts.</title>
        <authorList>
            <consortium name="Genolevures"/>
            <person name="Dujon B."/>
            <person name="Sherman D."/>
            <person name="Fischer G."/>
            <person name="Durrens P."/>
            <person name="Casaregola S."/>
            <person name="Lafontaine I."/>
            <person name="de Montigny J."/>
            <person name="Marck C."/>
            <person name="Neuveglise C."/>
            <person name="Talla E."/>
            <person name="Goffard N."/>
            <person name="Frangeul L."/>
            <person name="Aigle M."/>
            <person name="Anthouard V."/>
            <person name="Babour A."/>
            <person name="Barbe V."/>
            <person name="Barnay S."/>
            <person name="Blanchin S."/>
            <person name="Beckerich J.M."/>
            <person name="Beyne E."/>
            <person name="Bleykasten C."/>
            <person name="Boisrame A."/>
            <person name="Boyer J."/>
            <person name="Cattolico L."/>
            <person name="Confanioleri F."/>
            <person name="de Daruvar A."/>
            <person name="Despons L."/>
            <person name="Fabre E."/>
            <person name="Fairhead C."/>
            <person name="Ferry-Dumazet H."/>
            <person name="Groppi A."/>
            <person name="Hantraye F."/>
            <person name="Hennequin C."/>
            <person name="Jauniaux N."/>
            <person name="Joyet P."/>
            <person name="Kachouri R."/>
            <person name="Kerrest A."/>
            <person name="Koszul R."/>
            <person name="Lemaire M."/>
            <person name="Lesur I."/>
            <person name="Ma L."/>
            <person name="Muller H."/>
            <person name="Nicaud J.M."/>
            <person name="Nikolski M."/>
            <person name="Oztas S."/>
            <person name="Ozier-Kalogeropoulos O."/>
            <person name="Pellenz S."/>
            <person name="Potier S."/>
            <person name="Richard G.F."/>
            <person name="Straub M.L."/>
            <person name="Suleau A."/>
            <person name="Swennene D."/>
            <person name="Tekaia F."/>
            <person name="Wesolowski-Louvel M."/>
            <person name="Westhof E."/>
            <person name="Wirth B."/>
            <person name="Zeniou-Meyer M."/>
            <person name="Zivanovic I."/>
            <person name="Bolotin-Fukuhara M."/>
            <person name="Thierry A."/>
            <person name="Bouchier C."/>
            <person name="Caudron B."/>
            <person name="Scarpelli C."/>
            <person name="Gaillardin C."/>
            <person name="Weissenbach J."/>
            <person name="Wincker P."/>
            <person name="Souciet J.L."/>
        </authorList>
    </citation>
    <scope>NUCLEOTIDE SEQUENCE [LARGE SCALE GENOMIC DNA]</scope>
    <source>
        <strain evidence="11">ATCC 36239 / CBS 767 / BCRC 21394 / JCM 1990 / NBRC 0083 / IGC 2968</strain>
    </source>
</reference>
<dbReference type="GO" id="GO:0033993">
    <property type="term" value="P:response to lipid"/>
    <property type="evidence" value="ECO:0007669"/>
    <property type="project" value="UniProtKB-ARBA"/>
</dbReference>
<evidence type="ECO:0000256" key="3">
    <source>
        <dbReference type="ARBA" id="ARBA00023015"/>
    </source>
</evidence>
<dbReference type="AlphaFoldDB" id="Q6BTW6"/>
<feature type="compositionally biased region" description="Basic and acidic residues" evidence="7">
    <location>
        <begin position="521"/>
        <end position="549"/>
    </location>
</feature>
<dbReference type="HOGENOM" id="CLU_426985_0_0_1"/>
<dbReference type="InterPro" id="IPR051575">
    <property type="entry name" value="Myb-like_DNA-bd"/>
</dbReference>
<organism evidence="10 11">
    <name type="scientific">Debaryomyces hansenii (strain ATCC 36239 / CBS 767 / BCRC 21394 / JCM 1990 / NBRC 0083 / IGC 2968)</name>
    <name type="common">Yeast</name>
    <name type="synonym">Torulaspora hansenii</name>
    <dbReference type="NCBI Taxonomy" id="284592"/>
    <lineage>
        <taxon>Eukaryota</taxon>
        <taxon>Fungi</taxon>
        <taxon>Dikarya</taxon>
        <taxon>Ascomycota</taxon>
        <taxon>Saccharomycotina</taxon>
        <taxon>Pichiomycetes</taxon>
        <taxon>Debaryomycetaceae</taxon>
        <taxon>Debaryomyces</taxon>
    </lineage>
</organism>
<dbReference type="PANTHER" id="PTHR46621">
    <property type="entry name" value="SNRNA-ACTIVATING PROTEIN COMPLEX SUBUNIT 4"/>
    <property type="match status" value="1"/>
</dbReference>
<comment type="subcellular location">
    <subcellularLocation>
        <location evidence="1">Nucleus</location>
    </subcellularLocation>
</comment>
<dbReference type="Gene3D" id="1.10.10.60">
    <property type="entry name" value="Homeodomain-like"/>
    <property type="match status" value="2"/>
</dbReference>
<evidence type="ECO:0000313" key="11">
    <source>
        <dbReference type="Proteomes" id="UP000000599"/>
    </source>
</evidence>
<evidence type="ECO:0000256" key="5">
    <source>
        <dbReference type="ARBA" id="ARBA00023163"/>
    </source>
</evidence>
<dbReference type="GO" id="GO:0032875">
    <property type="term" value="P:regulation of DNA endoreduplication"/>
    <property type="evidence" value="ECO:0007669"/>
    <property type="project" value="UniProtKB-ARBA"/>
</dbReference>
<keyword evidence="2" id="KW-0677">Repeat</keyword>
<dbReference type="OrthoDB" id="2143914at2759"/>
<name>Q6BTW6_DEBHA</name>
<evidence type="ECO:0000256" key="4">
    <source>
        <dbReference type="ARBA" id="ARBA00023125"/>
    </source>
</evidence>
<dbReference type="GeneID" id="2900818"/>
<dbReference type="InParanoid" id="Q6BTW6"/>
<dbReference type="GO" id="GO:0006355">
    <property type="term" value="P:regulation of DNA-templated transcription"/>
    <property type="evidence" value="ECO:0007669"/>
    <property type="project" value="UniProtKB-ARBA"/>
</dbReference>
<keyword evidence="11" id="KW-1185">Reference proteome</keyword>
<dbReference type="eggNOG" id="KOG0048">
    <property type="taxonomic scope" value="Eukaryota"/>
</dbReference>
<evidence type="ECO:0000259" key="8">
    <source>
        <dbReference type="PROSITE" id="PS50090"/>
    </source>
</evidence>